<dbReference type="EMBL" id="CP121106">
    <property type="protein sequence ID" value="WFL78371.1"/>
    <property type="molecule type" value="Genomic_DNA"/>
</dbReference>
<organism evidence="2 3">
    <name type="scientific">Altererythrobacter arenosus</name>
    <dbReference type="NCBI Taxonomy" id="3032592"/>
    <lineage>
        <taxon>Bacteria</taxon>
        <taxon>Pseudomonadati</taxon>
        <taxon>Pseudomonadota</taxon>
        <taxon>Alphaproteobacteria</taxon>
        <taxon>Sphingomonadales</taxon>
        <taxon>Erythrobacteraceae</taxon>
        <taxon>Altererythrobacter</taxon>
    </lineage>
</organism>
<evidence type="ECO:0000256" key="1">
    <source>
        <dbReference type="SAM" id="SignalP"/>
    </source>
</evidence>
<protein>
    <submittedName>
        <fullName evidence="2">Uncharacterized protein</fullName>
    </submittedName>
</protein>
<dbReference type="Proteomes" id="UP001215827">
    <property type="component" value="Chromosome"/>
</dbReference>
<sequence>MKILMPTAALLLAAPALADDPAADNAVPIKELEASGSDSAEQLFELQQQMEMEQRFFLTADPAVTPAPFDRLKINGGPARR</sequence>
<feature type="chain" id="PRO_5045858951" evidence="1">
    <location>
        <begin position="19"/>
        <end position="81"/>
    </location>
</feature>
<evidence type="ECO:0000313" key="2">
    <source>
        <dbReference type="EMBL" id="WFL78371.1"/>
    </source>
</evidence>
<name>A0ABY8FTN7_9SPHN</name>
<feature type="signal peptide" evidence="1">
    <location>
        <begin position="1"/>
        <end position="18"/>
    </location>
</feature>
<dbReference type="RefSeq" id="WP_278017061.1">
    <property type="nucleotide sequence ID" value="NZ_CP121106.1"/>
</dbReference>
<keyword evidence="1" id="KW-0732">Signal</keyword>
<keyword evidence="3" id="KW-1185">Reference proteome</keyword>
<evidence type="ECO:0000313" key="3">
    <source>
        <dbReference type="Proteomes" id="UP001215827"/>
    </source>
</evidence>
<gene>
    <name evidence="2" type="ORF">P7228_04725</name>
</gene>
<reference evidence="2 3" key="1">
    <citation type="submission" date="2023-03" db="EMBL/GenBank/DDBJ databases">
        <title>Altererythrobacter sp. CAU 1644 isolated from sand.</title>
        <authorList>
            <person name="Kim W."/>
        </authorList>
    </citation>
    <scope>NUCLEOTIDE SEQUENCE [LARGE SCALE GENOMIC DNA]</scope>
    <source>
        <strain evidence="2 3">CAU 1644</strain>
    </source>
</reference>
<accession>A0ABY8FTN7</accession>
<proteinExistence type="predicted"/>